<feature type="region of interest" description="Disordered" evidence="1">
    <location>
        <begin position="1"/>
        <end position="30"/>
    </location>
</feature>
<protein>
    <recommendedName>
        <fullName evidence="4">Zinc-ribbon domain-containing protein</fullName>
    </recommendedName>
</protein>
<dbReference type="EMBL" id="MLKD01000005">
    <property type="protein sequence ID" value="OQE26276.1"/>
    <property type="molecule type" value="Genomic_DNA"/>
</dbReference>
<dbReference type="Proteomes" id="UP000191285">
    <property type="component" value="Unassembled WGS sequence"/>
</dbReference>
<proteinExistence type="predicted"/>
<evidence type="ECO:0000313" key="3">
    <source>
        <dbReference type="Proteomes" id="UP000191285"/>
    </source>
</evidence>
<dbReference type="OrthoDB" id="4244312at2759"/>
<evidence type="ECO:0008006" key="4">
    <source>
        <dbReference type="Google" id="ProtNLM"/>
    </source>
</evidence>
<evidence type="ECO:0000256" key="1">
    <source>
        <dbReference type="SAM" id="MobiDB-lite"/>
    </source>
</evidence>
<dbReference type="AlphaFoldDB" id="A0A1V6TJD0"/>
<evidence type="ECO:0000313" key="2">
    <source>
        <dbReference type="EMBL" id="OQE26276.1"/>
    </source>
</evidence>
<reference evidence="3" key="1">
    <citation type="journal article" date="2017" name="Nat. Microbiol.">
        <title>Global analysis of biosynthetic gene clusters reveals vast potential of secondary metabolite production in Penicillium species.</title>
        <authorList>
            <person name="Nielsen J.C."/>
            <person name="Grijseels S."/>
            <person name="Prigent S."/>
            <person name="Ji B."/>
            <person name="Dainat J."/>
            <person name="Nielsen K.F."/>
            <person name="Frisvad J.C."/>
            <person name="Workman M."/>
            <person name="Nielsen J."/>
        </authorList>
    </citation>
    <scope>NUCLEOTIDE SEQUENCE [LARGE SCALE GENOMIC DNA]</scope>
    <source>
        <strain evidence="3">IBT 24891</strain>
    </source>
</reference>
<sequence>MSGHSSCPKCGAGIDSAGKSCGSCGATCPV</sequence>
<accession>A0A1V6TJD0</accession>
<organism evidence="2 3">
    <name type="scientific">Penicillium steckii</name>
    <dbReference type="NCBI Taxonomy" id="303698"/>
    <lineage>
        <taxon>Eukaryota</taxon>
        <taxon>Fungi</taxon>
        <taxon>Dikarya</taxon>
        <taxon>Ascomycota</taxon>
        <taxon>Pezizomycotina</taxon>
        <taxon>Eurotiomycetes</taxon>
        <taxon>Eurotiomycetidae</taxon>
        <taxon>Eurotiales</taxon>
        <taxon>Aspergillaceae</taxon>
        <taxon>Penicillium</taxon>
    </lineage>
</organism>
<name>A0A1V6TJD0_9EURO</name>
<keyword evidence="3" id="KW-1185">Reference proteome</keyword>
<gene>
    <name evidence="2" type="ORF">PENSTE_c005G01504</name>
</gene>
<comment type="caution">
    <text evidence="2">The sequence shown here is derived from an EMBL/GenBank/DDBJ whole genome shotgun (WGS) entry which is preliminary data.</text>
</comment>